<reference evidence="1 2" key="1">
    <citation type="submission" date="2016-10" db="EMBL/GenBank/DDBJ databases">
        <authorList>
            <person name="de Groot N.N."/>
        </authorList>
    </citation>
    <scope>NUCLEOTIDE SEQUENCE [LARGE SCALE GENOMIC DNA]</scope>
    <source>
        <strain evidence="1 2">DSM 18978</strain>
    </source>
</reference>
<evidence type="ECO:0000313" key="2">
    <source>
        <dbReference type="Proteomes" id="UP000198636"/>
    </source>
</evidence>
<dbReference type="RefSeq" id="WP_091545549.1">
    <property type="nucleotide sequence ID" value="NZ_FMUS01000023.1"/>
</dbReference>
<dbReference type="InterPro" id="IPR007546">
    <property type="entry name" value="DUF503"/>
</dbReference>
<gene>
    <name evidence="1" type="ORF">SAMN03080606_03206</name>
</gene>
<dbReference type="STRING" id="1120976.SAMN03080606_03206"/>
<dbReference type="Proteomes" id="UP000198636">
    <property type="component" value="Unassembled WGS sequence"/>
</dbReference>
<proteinExistence type="predicted"/>
<dbReference type="OrthoDB" id="9809023at2"/>
<dbReference type="InterPro" id="IPR036746">
    <property type="entry name" value="TT1725-like_sf"/>
</dbReference>
<name>A0A1G5K2Z7_9FIRM</name>
<accession>A0A1G5K2Z7</accession>
<dbReference type="EMBL" id="FMUS01000023">
    <property type="protein sequence ID" value="SCY94834.1"/>
    <property type="molecule type" value="Genomic_DNA"/>
</dbReference>
<keyword evidence="2" id="KW-1185">Reference proteome</keyword>
<evidence type="ECO:0008006" key="3">
    <source>
        <dbReference type="Google" id="ProtNLM"/>
    </source>
</evidence>
<dbReference type="Pfam" id="PF04456">
    <property type="entry name" value="DUF503"/>
    <property type="match status" value="1"/>
</dbReference>
<dbReference type="AlphaFoldDB" id="A0A1G5K2Z7"/>
<organism evidence="1 2">
    <name type="scientific">Alkaliphilus peptidifermentans DSM 18978</name>
    <dbReference type="NCBI Taxonomy" id="1120976"/>
    <lineage>
        <taxon>Bacteria</taxon>
        <taxon>Bacillati</taxon>
        <taxon>Bacillota</taxon>
        <taxon>Clostridia</taxon>
        <taxon>Peptostreptococcales</taxon>
        <taxon>Natronincolaceae</taxon>
        <taxon>Alkaliphilus</taxon>
    </lineage>
</organism>
<protein>
    <recommendedName>
        <fullName evidence="3">YlxP-like protein</fullName>
    </recommendedName>
</protein>
<dbReference type="Gene3D" id="3.30.70.1120">
    <property type="entry name" value="TT1725-like"/>
    <property type="match status" value="1"/>
</dbReference>
<dbReference type="PANTHER" id="PTHR36441:SF1">
    <property type="entry name" value="DUF503 DOMAIN-CONTAINING PROTEIN"/>
    <property type="match status" value="1"/>
</dbReference>
<sequence>MLVGVCNLRLMLFEVNSLKEKRHIIKSVIERVKTRFNVSIAEVGEMDKWQVAEIGFSCVSNSRKHADEVINSVVKFIERDGRFDITNCDVEIL</sequence>
<dbReference type="SUPFAM" id="SSF103007">
    <property type="entry name" value="Hypothetical protein TT1725"/>
    <property type="match status" value="1"/>
</dbReference>
<dbReference type="PANTHER" id="PTHR36441">
    <property type="entry name" value="HYPOTHETICAL CYTOSOLIC PROTEIN"/>
    <property type="match status" value="1"/>
</dbReference>
<evidence type="ECO:0000313" key="1">
    <source>
        <dbReference type="EMBL" id="SCY94834.1"/>
    </source>
</evidence>